<dbReference type="GO" id="GO:0030424">
    <property type="term" value="C:axon"/>
    <property type="evidence" value="ECO:0007669"/>
    <property type="project" value="TreeGrafter"/>
</dbReference>
<dbReference type="SMART" id="SM00409">
    <property type="entry name" value="IG"/>
    <property type="match status" value="3"/>
</dbReference>
<feature type="domain" description="Ig-like" evidence="3">
    <location>
        <begin position="29"/>
        <end position="131"/>
    </location>
</feature>
<dbReference type="GO" id="GO:0070593">
    <property type="term" value="P:dendrite self-avoidance"/>
    <property type="evidence" value="ECO:0007669"/>
    <property type="project" value="TreeGrafter"/>
</dbReference>
<evidence type="ECO:0000313" key="4">
    <source>
        <dbReference type="WBParaSite" id="MCU_001993-RB"/>
    </source>
</evidence>
<dbReference type="WBParaSite" id="MCU_001993-RB">
    <property type="protein sequence ID" value="MCU_001993-RB"/>
    <property type="gene ID" value="MCU_001993"/>
</dbReference>
<dbReference type="GO" id="GO:0007156">
    <property type="term" value="P:homophilic cell adhesion via plasma membrane adhesion molecules"/>
    <property type="evidence" value="ECO:0007669"/>
    <property type="project" value="TreeGrafter"/>
</dbReference>
<protein>
    <submittedName>
        <fullName evidence="4">Ig-like domain-containing protein</fullName>
    </submittedName>
</protein>
<dbReference type="GO" id="GO:0005886">
    <property type="term" value="C:plasma membrane"/>
    <property type="evidence" value="ECO:0007669"/>
    <property type="project" value="TreeGrafter"/>
</dbReference>
<organism evidence="4">
    <name type="scientific">Mesocestoides corti</name>
    <name type="common">Flatworm</name>
    <dbReference type="NCBI Taxonomy" id="53468"/>
    <lineage>
        <taxon>Eukaryota</taxon>
        <taxon>Metazoa</taxon>
        <taxon>Spiralia</taxon>
        <taxon>Lophotrochozoa</taxon>
        <taxon>Platyhelminthes</taxon>
        <taxon>Cestoda</taxon>
        <taxon>Eucestoda</taxon>
        <taxon>Cyclophyllidea</taxon>
        <taxon>Mesocestoididae</taxon>
        <taxon>Mesocestoides</taxon>
    </lineage>
</organism>
<dbReference type="PANTHER" id="PTHR10075:SF14">
    <property type="entry name" value="CELL ADHESION MOLECULE DSCAM2-RELATED"/>
    <property type="match status" value="1"/>
</dbReference>
<dbReference type="InterPro" id="IPR036179">
    <property type="entry name" value="Ig-like_dom_sf"/>
</dbReference>
<keyword evidence="1" id="KW-0393">Immunoglobulin domain</keyword>
<dbReference type="InterPro" id="IPR007110">
    <property type="entry name" value="Ig-like_dom"/>
</dbReference>
<name>A0A5K3ENW2_MESCO</name>
<feature type="region of interest" description="Disordered" evidence="2">
    <location>
        <begin position="1"/>
        <end position="22"/>
    </location>
</feature>
<evidence type="ECO:0000256" key="2">
    <source>
        <dbReference type="SAM" id="MobiDB-lite"/>
    </source>
</evidence>
<sequence length="426" mass="48888">MSGTAIVNTDKHKKDISTEEHKDELPFDPKAFTLIKESLKGDTGLRDVAIAVVNTSAILRCRPDKNSSDLNEYSDIKFIWRRLEEPTYLTFNYRRISQDLRYNVVMADFNEFKMDLKIEMVKPSDEGEYICLYRGGRFVHEKHVYLKILIPPSINPMGSSSTTVVVREQLTQKLTCNVSGVPTPTLKWYMSTTDGKVQKSITKKDYPRFLLTDNALIISNVTRDLRGTFTCIAYNGIDRKVSRSIHLDVYFRPVVKMGAVTMNSHDARQTTTILATVVGNPIYSLYWEFKHKPIRGVSGDCLVTLFGDKYCVVSDREVTNPMVLKTKLTIYNLTLEDYGIYTCVVHSPFGMERGSTEVVRIQEDQFEYQRPDSTKFFPDLWKSSSGKDRAFKYLSRKTTKPTTSAKKNDPLLLFYIIVFHLVLFIN</sequence>
<evidence type="ECO:0000259" key="3">
    <source>
        <dbReference type="PROSITE" id="PS50835"/>
    </source>
</evidence>
<accession>A0A5K3ENW2</accession>
<feature type="compositionally biased region" description="Basic and acidic residues" evidence="2">
    <location>
        <begin position="9"/>
        <end position="22"/>
    </location>
</feature>
<reference evidence="4" key="1">
    <citation type="submission" date="2019-11" db="UniProtKB">
        <authorList>
            <consortium name="WormBaseParasite"/>
        </authorList>
    </citation>
    <scope>IDENTIFICATION</scope>
</reference>
<dbReference type="SUPFAM" id="SSF48726">
    <property type="entry name" value="Immunoglobulin"/>
    <property type="match status" value="3"/>
</dbReference>
<dbReference type="InterPro" id="IPR003598">
    <property type="entry name" value="Ig_sub2"/>
</dbReference>
<feature type="domain" description="Ig-like" evidence="3">
    <location>
        <begin position="152"/>
        <end position="242"/>
    </location>
</feature>
<dbReference type="GO" id="GO:0098632">
    <property type="term" value="F:cell-cell adhesion mediator activity"/>
    <property type="evidence" value="ECO:0007669"/>
    <property type="project" value="TreeGrafter"/>
</dbReference>
<evidence type="ECO:0000256" key="1">
    <source>
        <dbReference type="ARBA" id="ARBA00023319"/>
    </source>
</evidence>
<dbReference type="AlphaFoldDB" id="A0A5K3ENW2"/>
<dbReference type="InterPro" id="IPR003599">
    <property type="entry name" value="Ig_sub"/>
</dbReference>
<dbReference type="PROSITE" id="PS50835">
    <property type="entry name" value="IG_LIKE"/>
    <property type="match status" value="2"/>
</dbReference>
<dbReference type="SMART" id="SM00408">
    <property type="entry name" value="IGc2"/>
    <property type="match status" value="2"/>
</dbReference>
<dbReference type="CDD" id="cd00096">
    <property type="entry name" value="Ig"/>
    <property type="match status" value="2"/>
</dbReference>
<dbReference type="PANTHER" id="PTHR10075">
    <property type="entry name" value="BASIGIN RELATED"/>
    <property type="match status" value="1"/>
</dbReference>
<dbReference type="Gene3D" id="2.60.40.10">
    <property type="entry name" value="Immunoglobulins"/>
    <property type="match status" value="3"/>
</dbReference>
<dbReference type="InterPro" id="IPR013783">
    <property type="entry name" value="Ig-like_fold"/>
</dbReference>
<proteinExistence type="predicted"/>
<dbReference type="GO" id="GO:0007411">
    <property type="term" value="P:axon guidance"/>
    <property type="evidence" value="ECO:0007669"/>
    <property type="project" value="TreeGrafter"/>
</dbReference>
<dbReference type="Pfam" id="PF13927">
    <property type="entry name" value="Ig_3"/>
    <property type="match status" value="1"/>
</dbReference>